<feature type="domain" description="Enoyl reductase (ER)" evidence="7">
    <location>
        <begin position="14"/>
        <end position="403"/>
    </location>
</feature>
<dbReference type="EMBL" id="KN847523">
    <property type="protein sequence ID" value="KIV91218.1"/>
    <property type="molecule type" value="Genomic_DNA"/>
</dbReference>
<dbReference type="SUPFAM" id="SSF51735">
    <property type="entry name" value="NAD(P)-binding Rossmann-fold domains"/>
    <property type="match status" value="1"/>
</dbReference>
<dbReference type="InterPro" id="IPR011032">
    <property type="entry name" value="GroES-like_sf"/>
</dbReference>
<evidence type="ECO:0000256" key="3">
    <source>
        <dbReference type="ARBA" id="ARBA00022833"/>
    </source>
</evidence>
<gene>
    <name evidence="8" type="ORF">PV10_05780</name>
</gene>
<dbReference type="OMA" id="INFMGEP"/>
<proteinExistence type="inferred from homology"/>
<dbReference type="Gene3D" id="3.40.50.720">
    <property type="entry name" value="NAD(P)-binding Rossmann-like Domain"/>
    <property type="match status" value="1"/>
</dbReference>
<protein>
    <recommendedName>
        <fullName evidence="7">Enoyl reductase (ER) domain-containing protein</fullName>
    </recommendedName>
</protein>
<dbReference type="PANTHER" id="PTHR43880">
    <property type="entry name" value="ALCOHOL DEHYDROGENASE"/>
    <property type="match status" value="1"/>
</dbReference>
<dbReference type="GO" id="GO:0046294">
    <property type="term" value="P:formaldehyde catabolic process"/>
    <property type="evidence" value="ECO:0007669"/>
    <property type="project" value="TreeGrafter"/>
</dbReference>
<evidence type="ECO:0000313" key="8">
    <source>
        <dbReference type="EMBL" id="KIV91218.1"/>
    </source>
</evidence>
<sequence>MSQETTSWVSHGNGTRFALQEVKLGPLKADEVRVKLKATGICHTGLLLKLLLRIDTNLVVDILAADGDLPAQLPAILGHEGAGEIVEVGPGVSNLQEGDRVVLSFASCSSCHSCLSGVPTACSEFLALNLMGTRTENVHTIPSTSAEDQQGNEAISLTTKFFGQSTFATFANVNVRSCVKLNPKSMKLASGDDVPWARLASLGCGFMTGSGTVLNVCKPGPGSSIGVFGVGAVGLAAIAAARNLSAASSIIAVDISQPKLDVAASMGATLCFNSRQGNDACIQAIKDATGGRGLDFAIDTTGNVNVIGTMLRCLTAYGTGIQIAGPSSGKNVEVHPSFMVNAAVTYRGIIMGAANPQLYIPALLDYYLQGRFPVVDLVKEYHYRDLNVAIEEMKTGSVVKAVLVWD</sequence>
<dbReference type="Gene3D" id="3.90.180.10">
    <property type="entry name" value="Medium-chain alcohol dehydrogenases, catalytic domain"/>
    <property type="match status" value="1"/>
</dbReference>
<evidence type="ECO:0000256" key="6">
    <source>
        <dbReference type="RuleBase" id="RU361277"/>
    </source>
</evidence>
<keyword evidence="4" id="KW-0560">Oxidoreductase</keyword>
<dbReference type="FunFam" id="3.40.50.720:FF:000003">
    <property type="entry name" value="S-(hydroxymethyl)glutathione dehydrogenase"/>
    <property type="match status" value="1"/>
</dbReference>
<evidence type="ECO:0000256" key="1">
    <source>
        <dbReference type="ARBA" id="ARBA00001947"/>
    </source>
</evidence>
<dbReference type="RefSeq" id="XP_016222792.1">
    <property type="nucleotide sequence ID" value="XM_016370499.1"/>
</dbReference>
<accession>A0A0D1ZWM8</accession>
<comment type="cofactor">
    <cofactor evidence="1 6">
        <name>Zn(2+)</name>
        <dbReference type="ChEBI" id="CHEBI:29105"/>
    </cofactor>
</comment>
<keyword evidence="5" id="KW-0520">NAD</keyword>
<organism evidence="8 9">
    <name type="scientific">Exophiala mesophila</name>
    <name type="common">Black yeast-like fungus</name>
    <dbReference type="NCBI Taxonomy" id="212818"/>
    <lineage>
        <taxon>Eukaryota</taxon>
        <taxon>Fungi</taxon>
        <taxon>Dikarya</taxon>
        <taxon>Ascomycota</taxon>
        <taxon>Pezizomycotina</taxon>
        <taxon>Eurotiomycetes</taxon>
        <taxon>Chaetothyriomycetidae</taxon>
        <taxon>Chaetothyriales</taxon>
        <taxon>Herpotrichiellaceae</taxon>
        <taxon>Exophiala</taxon>
    </lineage>
</organism>
<dbReference type="InterPro" id="IPR002328">
    <property type="entry name" value="ADH_Zn_CS"/>
</dbReference>
<dbReference type="AlphaFoldDB" id="A0A0D1ZWM8"/>
<evidence type="ECO:0000256" key="2">
    <source>
        <dbReference type="ARBA" id="ARBA00022723"/>
    </source>
</evidence>
<dbReference type="GO" id="GO:0051903">
    <property type="term" value="F:S-(hydroxymethyl)glutathione dehydrogenase [NAD(P)+] activity"/>
    <property type="evidence" value="ECO:0007669"/>
    <property type="project" value="TreeGrafter"/>
</dbReference>
<keyword evidence="3 6" id="KW-0862">Zinc</keyword>
<dbReference type="InterPro" id="IPR020843">
    <property type="entry name" value="ER"/>
</dbReference>
<dbReference type="Proteomes" id="UP000054302">
    <property type="component" value="Unassembled WGS sequence"/>
</dbReference>
<dbReference type="GeneID" id="27323625"/>
<dbReference type="GO" id="GO:0008270">
    <property type="term" value="F:zinc ion binding"/>
    <property type="evidence" value="ECO:0007669"/>
    <property type="project" value="InterPro"/>
</dbReference>
<dbReference type="Pfam" id="PF00107">
    <property type="entry name" value="ADH_zinc_N"/>
    <property type="match status" value="1"/>
</dbReference>
<dbReference type="InterPro" id="IPR013154">
    <property type="entry name" value="ADH-like_N"/>
</dbReference>
<evidence type="ECO:0000256" key="4">
    <source>
        <dbReference type="ARBA" id="ARBA00023002"/>
    </source>
</evidence>
<dbReference type="VEuPathDB" id="FungiDB:PV10_05780"/>
<dbReference type="Pfam" id="PF08240">
    <property type="entry name" value="ADH_N"/>
    <property type="match status" value="1"/>
</dbReference>
<keyword evidence="9" id="KW-1185">Reference proteome</keyword>
<dbReference type="STRING" id="212818.A0A0D1ZWM8"/>
<evidence type="ECO:0000256" key="5">
    <source>
        <dbReference type="ARBA" id="ARBA00023027"/>
    </source>
</evidence>
<comment type="similarity">
    <text evidence="6">Belongs to the zinc-containing alcohol dehydrogenase family.</text>
</comment>
<keyword evidence="2 6" id="KW-0479">Metal-binding</keyword>
<dbReference type="HOGENOM" id="CLU_026673_14_1_1"/>
<name>A0A0D1ZWM8_EXOME</name>
<dbReference type="InterPro" id="IPR013149">
    <property type="entry name" value="ADH-like_C"/>
</dbReference>
<dbReference type="SMART" id="SM00829">
    <property type="entry name" value="PKS_ER"/>
    <property type="match status" value="1"/>
</dbReference>
<dbReference type="SUPFAM" id="SSF50129">
    <property type="entry name" value="GroES-like"/>
    <property type="match status" value="1"/>
</dbReference>
<dbReference type="PROSITE" id="PS00059">
    <property type="entry name" value="ADH_ZINC"/>
    <property type="match status" value="1"/>
</dbReference>
<dbReference type="PANTHER" id="PTHR43880:SF12">
    <property type="entry name" value="ALCOHOL DEHYDROGENASE CLASS-3"/>
    <property type="match status" value="1"/>
</dbReference>
<reference evidence="8 9" key="1">
    <citation type="submission" date="2015-01" db="EMBL/GenBank/DDBJ databases">
        <title>The Genome Sequence of Exophiala mesophila CBS40295.</title>
        <authorList>
            <consortium name="The Broad Institute Genomics Platform"/>
            <person name="Cuomo C."/>
            <person name="de Hoog S."/>
            <person name="Gorbushina A."/>
            <person name="Stielow B."/>
            <person name="Teixiera M."/>
            <person name="Abouelleil A."/>
            <person name="Chapman S.B."/>
            <person name="Priest M."/>
            <person name="Young S.K."/>
            <person name="Wortman J."/>
            <person name="Nusbaum C."/>
            <person name="Birren B."/>
        </authorList>
    </citation>
    <scope>NUCLEOTIDE SEQUENCE [LARGE SCALE GENOMIC DNA]</scope>
    <source>
        <strain evidence="8 9">CBS 40295</strain>
    </source>
</reference>
<evidence type="ECO:0000259" key="7">
    <source>
        <dbReference type="SMART" id="SM00829"/>
    </source>
</evidence>
<dbReference type="GO" id="GO:0005829">
    <property type="term" value="C:cytosol"/>
    <property type="evidence" value="ECO:0007669"/>
    <property type="project" value="TreeGrafter"/>
</dbReference>
<dbReference type="InterPro" id="IPR036291">
    <property type="entry name" value="NAD(P)-bd_dom_sf"/>
</dbReference>
<dbReference type="OrthoDB" id="1560166at2759"/>
<evidence type="ECO:0000313" key="9">
    <source>
        <dbReference type="Proteomes" id="UP000054302"/>
    </source>
</evidence>